<dbReference type="Proteomes" id="UP000682733">
    <property type="component" value="Unassembled WGS sequence"/>
</dbReference>
<dbReference type="EMBL" id="CAJNOK010007091">
    <property type="protein sequence ID" value="CAF1024155.1"/>
    <property type="molecule type" value="Genomic_DNA"/>
</dbReference>
<organism evidence="2 3">
    <name type="scientific">Didymodactylos carnosus</name>
    <dbReference type="NCBI Taxonomy" id="1234261"/>
    <lineage>
        <taxon>Eukaryota</taxon>
        <taxon>Metazoa</taxon>
        <taxon>Spiralia</taxon>
        <taxon>Gnathifera</taxon>
        <taxon>Rotifera</taxon>
        <taxon>Eurotatoria</taxon>
        <taxon>Bdelloidea</taxon>
        <taxon>Philodinida</taxon>
        <taxon>Philodinidae</taxon>
        <taxon>Didymodactylos</taxon>
    </lineage>
</organism>
<evidence type="ECO:0000313" key="3">
    <source>
        <dbReference type="Proteomes" id="UP000682733"/>
    </source>
</evidence>
<dbReference type="Gene3D" id="3.90.176.10">
    <property type="entry name" value="Toxin ADP-ribosyltransferase, Chain A, domain 1"/>
    <property type="match status" value="1"/>
</dbReference>
<evidence type="ECO:0000313" key="2">
    <source>
        <dbReference type="EMBL" id="CAF3792704.1"/>
    </source>
</evidence>
<protein>
    <submittedName>
        <fullName evidence="2">Uncharacterized protein</fullName>
    </submittedName>
</protein>
<dbReference type="SUPFAM" id="SSF56399">
    <property type="entry name" value="ADP-ribosylation"/>
    <property type="match status" value="1"/>
</dbReference>
<proteinExistence type="predicted"/>
<reference evidence="2" key="1">
    <citation type="submission" date="2021-02" db="EMBL/GenBank/DDBJ databases">
        <authorList>
            <person name="Nowell W R."/>
        </authorList>
    </citation>
    <scope>NUCLEOTIDE SEQUENCE</scope>
</reference>
<dbReference type="EMBL" id="CAJOBA010007104">
    <property type="protein sequence ID" value="CAF3792704.1"/>
    <property type="molecule type" value="Genomic_DNA"/>
</dbReference>
<name>A0A8S2J5U4_9BILA</name>
<evidence type="ECO:0000313" key="1">
    <source>
        <dbReference type="EMBL" id="CAF1024155.1"/>
    </source>
</evidence>
<dbReference type="Proteomes" id="UP000677228">
    <property type="component" value="Unassembled WGS sequence"/>
</dbReference>
<dbReference type="PROSITE" id="PS51996">
    <property type="entry name" value="TR_MART"/>
    <property type="match status" value="1"/>
</dbReference>
<accession>A0A8S2J5U4</accession>
<gene>
    <name evidence="1" type="ORF">OVA965_LOCUS15656</name>
    <name evidence="2" type="ORF">TMI583_LOCUS15668</name>
</gene>
<comment type="caution">
    <text evidence="2">The sequence shown here is derived from an EMBL/GenBank/DDBJ whole genome shotgun (WGS) entry which is preliminary data.</text>
</comment>
<dbReference type="AlphaFoldDB" id="A0A8S2J5U4"/>
<sequence length="433" mass="51363">MEGHQIIWLRCTTETNLNNEQEELRSIFYNVKMYYDSDECIDYITTVKNNKSIFLILSDSHGVAVLSFVYQLPQFHSVYIFSYKNIYCEYNEFIKNCLLIRGVYGTIDKLIRHIQRAQQPLNNEQFSILSNKNTIHNLDNESADFMWFQLFIKALIDNNKYYSDIAKRDMINECRLKYHDNTVYLKTIDEFERTYTDEQSIRWWSRDTFVYTLINEALRSGRMENIIKYRYFISNLHKQLEEYHSKQYQIYITDDDDDDGEHAYLFKVYRGQGIYMSDLKLIEENIGSLISMHWFVATSLDRELAKILAESVCGNTDKVPVLFEIILDKRIKSKSFADITKLSTMNESEILISMGAVFSINNVLFDNDNERIWIIELRLCEENDEQLKQLVTHMKHELDQCNLGYTLDIIYHGRAKKKTLFESPCSTWQLVQA</sequence>